<feature type="domain" description="GH15-like" evidence="1">
    <location>
        <begin position="413"/>
        <end position="656"/>
    </location>
</feature>
<keyword evidence="3" id="KW-1185">Reference proteome</keyword>
<name>A0A0E3SGR9_9EURY</name>
<dbReference type="EMBL" id="CP009516">
    <property type="protein sequence ID" value="AKB79582.1"/>
    <property type="molecule type" value="Genomic_DNA"/>
</dbReference>
<organism evidence="2 3">
    <name type="scientific">Methanosarcina horonobensis HB-1 = JCM 15518</name>
    <dbReference type="NCBI Taxonomy" id="1434110"/>
    <lineage>
        <taxon>Archaea</taxon>
        <taxon>Methanobacteriati</taxon>
        <taxon>Methanobacteriota</taxon>
        <taxon>Stenosarchaea group</taxon>
        <taxon>Methanomicrobia</taxon>
        <taxon>Methanosarcinales</taxon>
        <taxon>Methanosarcinaceae</taxon>
        <taxon>Methanosarcina</taxon>
    </lineage>
</organism>
<evidence type="ECO:0000313" key="2">
    <source>
        <dbReference type="EMBL" id="AKB79582.1"/>
    </source>
</evidence>
<evidence type="ECO:0000313" key="3">
    <source>
        <dbReference type="Proteomes" id="UP000033101"/>
    </source>
</evidence>
<protein>
    <submittedName>
        <fullName evidence="2">Glucoamylase</fullName>
        <ecNumber evidence="2">3.2.1.3</ecNumber>
    </submittedName>
</protein>
<dbReference type="GO" id="GO:0004339">
    <property type="term" value="F:glucan 1,4-alpha-glucosidase activity"/>
    <property type="evidence" value="ECO:0007669"/>
    <property type="project" value="UniProtKB-EC"/>
</dbReference>
<dbReference type="InterPro" id="IPR012341">
    <property type="entry name" value="6hp_glycosidase-like_sf"/>
</dbReference>
<dbReference type="RefSeq" id="WP_082089504.1">
    <property type="nucleotide sequence ID" value="NZ_CP009516.1"/>
</dbReference>
<gene>
    <name evidence="2" type="ORF">MSHOH_3099</name>
</gene>
<dbReference type="InterPro" id="IPR037018">
    <property type="entry name" value="GH65_N"/>
</dbReference>
<dbReference type="PANTHER" id="PTHR31616">
    <property type="entry name" value="TREHALASE"/>
    <property type="match status" value="1"/>
</dbReference>
<dbReference type="Gene3D" id="1.50.10.10">
    <property type="match status" value="1"/>
</dbReference>
<keyword evidence="2" id="KW-0326">Glycosidase</keyword>
<dbReference type="SUPFAM" id="SSF74650">
    <property type="entry name" value="Galactose mutarotase-like"/>
    <property type="match status" value="1"/>
</dbReference>
<dbReference type="GeneID" id="24832423"/>
<dbReference type="Gene3D" id="2.70.98.40">
    <property type="entry name" value="Glycoside hydrolase, family 65, N-terminal domain"/>
    <property type="match status" value="1"/>
</dbReference>
<dbReference type="PATRIC" id="fig|1434110.4.peg.3993"/>
<dbReference type="Proteomes" id="UP000033101">
    <property type="component" value="Chromosome"/>
</dbReference>
<dbReference type="SUPFAM" id="SSF48208">
    <property type="entry name" value="Six-hairpin glycosidases"/>
    <property type="match status" value="1"/>
</dbReference>
<dbReference type="InterPro" id="IPR008928">
    <property type="entry name" value="6-hairpin_glycosidase_sf"/>
</dbReference>
<keyword evidence="2" id="KW-0378">Hydrolase</keyword>
<dbReference type="Pfam" id="PF00723">
    <property type="entry name" value="Glyco_hydro_15"/>
    <property type="match status" value="1"/>
</dbReference>
<sequence>MSGIRPLIFGNGKILICEDERGTIRDIYFPYVGLENHGNSIRVGVCDLDSLYCSWLENWSIRQRYKSEFETEFCNRIFDISGSPKENSSGKKAEGAKGTGSKKVPEACREIISNIGETIFENPELGLKVTVWETVHPSTNIFYRTFEVRNTSNSSRRLRLFSNQNYRILETKIGETAVIDKHSLIHYKRDRYFLHASEPAFDQYAVGTAEWKGLEGTWRDMENDATLSGNPVAHGSVDSTLGWTLPELKPGETTRVHFWIVLGKNYCSVLKVHKRVKEAGKSDLFHHNFNFWNSFTERISVLPEYVWMPQLPERVVKSFYRSLLASVAHMDITGSVIASCDSDIKQFGADLYTYCWPRDAAWVCLALDRARYHHLSAETFEFFSKTITPRGNFLHKYTPAGDFGSTWHPVPMIQIDETGLPLYALYNNWEIARSVWTTGRYYRNLVIPSANYLIKAIDRKTGLPISSFDLWEERKGVHTYSACTVYAGLRGACELARSLGDYGNADIWKEAADRVKEAIIERLYDNKLKRFRRSLEESTLDSSVFAVWYFGILPPDDPRVVRTMEAIERELLRPSGGIARYLHDSYYGYMNSWIICTLWLSQWHSAMGNLERALELIDWCTAHAHPSGLMPEQVDDRGRPLSVLPLAWSHSAFVLAVLEYLQALEKKEGGVCVLQEK</sequence>
<dbReference type="KEGG" id="mhor:MSHOH_3099"/>
<dbReference type="STRING" id="1434110.MSHOH_3099"/>
<dbReference type="GO" id="GO:0005975">
    <property type="term" value="P:carbohydrate metabolic process"/>
    <property type="evidence" value="ECO:0007669"/>
    <property type="project" value="InterPro"/>
</dbReference>
<dbReference type="AlphaFoldDB" id="A0A0E3SGR9"/>
<reference evidence="2 3" key="1">
    <citation type="submission" date="2014-07" db="EMBL/GenBank/DDBJ databases">
        <title>Methanogenic archaea and the global carbon cycle.</title>
        <authorList>
            <person name="Henriksen J.R."/>
            <person name="Luke J."/>
            <person name="Reinhart S."/>
            <person name="Benedict M.N."/>
            <person name="Youngblut N.D."/>
            <person name="Metcalf M.E."/>
            <person name="Whitaker R.J."/>
            <person name="Metcalf W.W."/>
        </authorList>
    </citation>
    <scope>NUCLEOTIDE SEQUENCE [LARGE SCALE GENOMIC DNA]</scope>
    <source>
        <strain evidence="2 3">HB-1</strain>
    </source>
</reference>
<dbReference type="HOGENOM" id="CLU_028187_0_0_2"/>
<dbReference type="PANTHER" id="PTHR31616:SF13">
    <property type="entry name" value="GLUCAN 1,4-ALPHA-GLUCOSIDASE"/>
    <property type="match status" value="1"/>
</dbReference>
<dbReference type="InterPro" id="IPR011013">
    <property type="entry name" value="Gal_mutarotase_sf_dom"/>
</dbReference>
<evidence type="ECO:0000259" key="1">
    <source>
        <dbReference type="Pfam" id="PF00723"/>
    </source>
</evidence>
<dbReference type="InterPro" id="IPR011613">
    <property type="entry name" value="GH15-like"/>
</dbReference>
<dbReference type="GO" id="GO:0030246">
    <property type="term" value="F:carbohydrate binding"/>
    <property type="evidence" value="ECO:0007669"/>
    <property type="project" value="InterPro"/>
</dbReference>
<proteinExistence type="predicted"/>
<accession>A0A0E3SGR9</accession>
<dbReference type="EC" id="3.2.1.3" evidence="2"/>